<accession>A0A449BB09</accession>
<reference evidence="3 4" key="1">
    <citation type="submission" date="2019-01" db="EMBL/GenBank/DDBJ databases">
        <authorList>
            <consortium name="Pathogen Informatics"/>
        </authorList>
    </citation>
    <scope>NUCLEOTIDE SEQUENCE [LARGE SCALE GENOMIC DNA]</scope>
    <source>
        <strain evidence="3 4">NCTC10184</strain>
    </source>
</reference>
<feature type="compositionally biased region" description="Low complexity" evidence="1">
    <location>
        <begin position="31"/>
        <end position="64"/>
    </location>
</feature>
<evidence type="ECO:0000256" key="2">
    <source>
        <dbReference type="SAM" id="SignalP"/>
    </source>
</evidence>
<keyword evidence="2" id="KW-0732">Signal</keyword>
<feature type="signal peptide" evidence="2">
    <location>
        <begin position="1"/>
        <end position="24"/>
    </location>
</feature>
<keyword evidence="4" id="KW-1185">Reference proteome</keyword>
<dbReference type="AlphaFoldDB" id="A0A449BB09"/>
<dbReference type="KEGG" id="mcob:NCTC10184_00633"/>
<dbReference type="RefSeq" id="WP_129623212.1">
    <property type="nucleotide sequence ID" value="NZ_LR215043.1"/>
</dbReference>
<protein>
    <recommendedName>
        <fullName evidence="5">Lipoprotein</fullName>
    </recommendedName>
</protein>
<feature type="chain" id="PRO_5019298489" description="Lipoprotein" evidence="2">
    <location>
        <begin position="25"/>
        <end position="488"/>
    </location>
</feature>
<feature type="region of interest" description="Disordered" evidence="1">
    <location>
        <begin position="31"/>
        <end position="81"/>
    </location>
</feature>
<evidence type="ECO:0008006" key="5">
    <source>
        <dbReference type="Google" id="ProtNLM"/>
    </source>
</evidence>
<name>A0A449BB09_9BACT</name>
<gene>
    <name evidence="3" type="ORF">NCTC10184_00633</name>
</gene>
<dbReference type="PROSITE" id="PS51257">
    <property type="entry name" value="PROKAR_LIPOPROTEIN"/>
    <property type="match status" value="1"/>
</dbReference>
<dbReference type="EMBL" id="LR215043">
    <property type="protein sequence ID" value="VEU78389.1"/>
    <property type="molecule type" value="Genomic_DNA"/>
</dbReference>
<proteinExistence type="predicted"/>
<sequence length="488" mass="58298">MKKKLKWTLFSTPLTLISALPLLAVSCGKSNENTNTLNNNETNTTGNETENNHTGTLDTNNSDENLNENETEEKTETNLKPTVEVDADNNQIITIHKKFVSFKPYSLFWDTNYLYGSENLDKTASIRIREVSGYNEMLERWKDEYDETPVVKEKLKKKNIELKDIEIPAFEFWKNKNAKKELVSNWEKNYKKIFNEYWFELSVNDAPSEETLDLQKIDSFKKIIQIFKTNWNEFLTLEKKEEFLKKYRIYFFTNDSITHKIMEYDSIWRKYNESSKLFSYYNFPYVVTEGANTYKFYRVFKLTNLQKINDTLLKFTFSLNKNYENEYVEKYGTKEVKSSILKLLPETNFSWYLDLKTETWIFSENDFEELEKINDFSEKPDEFWYETLSNILDIKYLGSKEEEQISKYNFETLKSKFEIKNIAKIFSSLENSKKYVLLKKFLETKFNFTLPDNFSQNIEKLTYNKNQKVFEILLKISDNTKIKILYSI</sequence>
<evidence type="ECO:0000256" key="1">
    <source>
        <dbReference type="SAM" id="MobiDB-lite"/>
    </source>
</evidence>
<dbReference type="Proteomes" id="UP000290876">
    <property type="component" value="Chromosome"/>
</dbReference>
<evidence type="ECO:0000313" key="3">
    <source>
        <dbReference type="EMBL" id="VEU78389.1"/>
    </source>
</evidence>
<evidence type="ECO:0000313" key="4">
    <source>
        <dbReference type="Proteomes" id="UP000290876"/>
    </source>
</evidence>
<organism evidence="3 4">
    <name type="scientific">Mycoplasmopsis columbinasalis</name>
    <dbReference type="NCBI Taxonomy" id="114880"/>
    <lineage>
        <taxon>Bacteria</taxon>
        <taxon>Bacillati</taxon>
        <taxon>Mycoplasmatota</taxon>
        <taxon>Mycoplasmoidales</taxon>
        <taxon>Metamycoplasmataceae</taxon>
        <taxon>Mycoplasmopsis</taxon>
    </lineage>
</organism>